<evidence type="ECO:0000256" key="5">
    <source>
        <dbReference type="ARBA" id="ARBA00023155"/>
    </source>
</evidence>
<evidence type="ECO:0000313" key="14">
    <source>
        <dbReference type="RefSeq" id="XP_032831435.1"/>
    </source>
</evidence>
<evidence type="ECO:0000256" key="10">
    <source>
        <dbReference type="RuleBase" id="RU004442"/>
    </source>
</evidence>
<feature type="domain" description="Homeobox" evidence="12">
    <location>
        <begin position="243"/>
        <end position="303"/>
    </location>
</feature>
<dbReference type="GO" id="GO:0003309">
    <property type="term" value="P:type B pancreatic cell differentiation"/>
    <property type="evidence" value="ECO:0007669"/>
    <property type="project" value="UniProtKB-ARBA"/>
</dbReference>
<dbReference type="PROSITE" id="PS00032">
    <property type="entry name" value="ANTENNAPEDIA"/>
    <property type="match status" value="1"/>
</dbReference>
<evidence type="ECO:0000256" key="3">
    <source>
        <dbReference type="ARBA" id="ARBA00023015"/>
    </source>
</evidence>
<protein>
    <submittedName>
        <fullName evidence="14">Homeobox protein Hox-B4-like</fullName>
    </submittedName>
</protein>
<keyword evidence="6" id="KW-0804">Transcription</keyword>
<sequence length="350" mass="37676">MTMSSYLMETTFVDPKFPPCEEYSQGSYIPNQHGAPAGFLVRNAANESRSYSPATHHHHHHHPPPPHHHHHHLHHHHHHHHRQQQDARHAAVAYPASDRISGRVFGGYSEDPTANPTPNATTTSTTTSTTSTTSATTTATTSTTTSSSSPDVSQTAHARPASSPEAHAAIPECDSSSPEVAVTSTIKQQQQQQLLPQVYPWMKKLHVGVNSGCHSSSGSGGGEGGGAGGGGGGAGGPNGICVGESKRSRTAYTRLQVLELEKEFHFNRYLTRRRRIEIAHALGLTERQIKIWFQNRRMKWKKDHKLPNTKTRSAATGSLSASSASKAAVVVVAAAQQRVATHMGGIAALM</sequence>
<keyword evidence="7 8" id="KW-0539">Nucleus</keyword>
<keyword evidence="4 8" id="KW-0238">DNA-binding</keyword>
<dbReference type="RefSeq" id="XP_032831435.1">
    <property type="nucleotide sequence ID" value="XM_032975544.1"/>
</dbReference>
<dbReference type="PROSITE" id="PS00027">
    <property type="entry name" value="HOMEOBOX_1"/>
    <property type="match status" value="1"/>
</dbReference>
<name>A0AAJ7UA21_PETMA</name>
<dbReference type="KEGG" id="pmrn:116954763"/>
<feature type="region of interest" description="Disordered" evidence="11">
    <location>
        <begin position="47"/>
        <end position="185"/>
    </location>
</feature>
<evidence type="ECO:0000256" key="4">
    <source>
        <dbReference type="ARBA" id="ARBA00023125"/>
    </source>
</evidence>
<dbReference type="PRINTS" id="PR00025">
    <property type="entry name" value="ANTENNAPEDIA"/>
</dbReference>
<feature type="compositionally biased region" description="Basic residues" evidence="11">
    <location>
        <begin position="55"/>
        <end position="82"/>
    </location>
</feature>
<feature type="compositionally biased region" description="Low complexity" evidence="11">
    <location>
        <begin position="112"/>
        <end position="150"/>
    </location>
</feature>
<evidence type="ECO:0000256" key="11">
    <source>
        <dbReference type="SAM" id="MobiDB-lite"/>
    </source>
</evidence>
<dbReference type="GO" id="GO:0000981">
    <property type="term" value="F:DNA-binding transcription factor activity, RNA polymerase II-specific"/>
    <property type="evidence" value="ECO:0007669"/>
    <property type="project" value="InterPro"/>
</dbReference>
<dbReference type="GO" id="GO:0005654">
    <property type="term" value="C:nucleoplasm"/>
    <property type="evidence" value="ECO:0007669"/>
    <property type="project" value="TreeGrafter"/>
</dbReference>
<dbReference type="SUPFAM" id="SSF46689">
    <property type="entry name" value="Homeodomain-like"/>
    <property type="match status" value="1"/>
</dbReference>
<gene>
    <name evidence="14" type="primary">LOC116954763</name>
</gene>
<dbReference type="PANTHER" id="PTHR45771:SF6">
    <property type="entry name" value="HOMEOTIC PROTEIN SEX COMBS REDUCED"/>
    <property type="match status" value="1"/>
</dbReference>
<dbReference type="GO" id="GO:0000978">
    <property type="term" value="F:RNA polymerase II cis-regulatory region sequence-specific DNA binding"/>
    <property type="evidence" value="ECO:0007669"/>
    <property type="project" value="TreeGrafter"/>
</dbReference>
<keyword evidence="5 8" id="KW-0371">Homeobox</keyword>
<dbReference type="FunFam" id="1.10.10.60:FF:000176">
    <property type="entry name" value="pancreas/duodenum homeobox protein 1"/>
    <property type="match status" value="1"/>
</dbReference>
<dbReference type="AlphaFoldDB" id="A0AAJ7UA21"/>
<feature type="compositionally biased region" description="Gly residues" evidence="11">
    <location>
        <begin position="218"/>
        <end position="231"/>
    </location>
</feature>
<keyword evidence="3" id="KW-0805">Transcription regulation</keyword>
<dbReference type="GeneID" id="116954763"/>
<feature type="compositionally biased region" description="Polar residues" evidence="11">
    <location>
        <begin position="174"/>
        <end position="185"/>
    </location>
</feature>
<dbReference type="PRINTS" id="PR00024">
    <property type="entry name" value="HOMEOBOX"/>
</dbReference>
<dbReference type="InterPro" id="IPR009057">
    <property type="entry name" value="Homeodomain-like_sf"/>
</dbReference>
<dbReference type="Pfam" id="PF00046">
    <property type="entry name" value="Homeodomain"/>
    <property type="match status" value="1"/>
</dbReference>
<dbReference type="Gene3D" id="1.10.10.60">
    <property type="entry name" value="Homeodomain-like"/>
    <property type="match status" value="1"/>
</dbReference>
<dbReference type="CDD" id="cd00086">
    <property type="entry name" value="homeodomain"/>
    <property type="match status" value="1"/>
</dbReference>
<dbReference type="InterPro" id="IPR000047">
    <property type="entry name" value="HTH_motif"/>
</dbReference>
<evidence type="ECO:0000256" key="1">
    <source>
        <dbReference type="ARBA" id="ARBA00004123"/>
    </source>
</evidence>
<evidence type="ECO:0000256" key="8">
    <source>
        <dbReference type="PROSITE-ProRule" id="PRU00108"/>
    </source>
</evidence>
<dbReference type="PRINTS" id="PR00031">
    <property type="entry name" value="HTHREPRESSR"/>
</dbReference>
<comment type="similarity">
    <text evidence="10">Belongs to the Antp homeobox family.</text>
</comment>
<dbReference type="Proteomes" id="UP001318040">
    <property type="component" value="Chromosome 56"/>
</dbReference>
<dbReference type="GO" id="GO:0009952">
    <property type="term" value="P:anterior/posterior pattern specification"/>
    <property type="evidence" value="ECO:0007669"/>
    <property type="project" value="TreeGrafter"/>
</dbReference>
<dbReference type="InterPro" id="IPR017995">
    <property type="entry name" value="Homeobox_antennapedia"/>
</dbReference>
<evidence type="ECO:0000256" key="9">
    <source>
        <dbReference type="RuleBase" id="RU000682"/>
    </source>
</evidence>
<evidence type="ECO:0000256" key="7">
    <source>
        <dbReference type="ARBA" id="ARBA00023242"/>
    </source>
</evidence>
<keyword evidence="2" id="KW-0217">Developmental protein</keyword>
<evidence type="ECO:0000256" key="6">
    <source>
        <dbReference type="ARBA" id="ARBA00023163"/>
    </source>
</evidence>
<dbReference type="InterPro" id="IPR001827">
    <property type="entry name" value="Homeobox_Antennapedia_CS"/>
</dbReference>
<feature type="DNA-binding region" description="Homeobox" evidence="8">
    <location>
        <begin position="245"/>
        <end position="304"/>
    </location>
</feature>
<organism evidence="13 14">
    <name type="scientific">Petromyzon marinus</name>
    <name type="common">Sea lamprey</name>
    <dbReference type="NCBI Taxonomy" id="7757"/>
    <lineage>
        <taxon>Eukaryota</taxon>
        <taxon>Metazoa</taxon>
        <taxon>Chordata</taxon>
        <taxon>Craniata</taxon>
        <taxon>Vertebrata</taxon>
        <taxon>Cyclostomata</taxon>
        <taxon>Hyperoartia</taxon>
        <taxon>Petromyzontiformes</taxon>
        <taxon>Petromyzontidae</taxon>
        <taxon>Petromyzon</taxon>
    </lineage>
</organism>
<keyword evidence="13" id="KW-1185">Reference proteome</keyword>
<dbReference type="InterPro" id="IPR017970">
    <property type="entry name" value="Homeobox_CS"/>
</dbReference>
<dbReference type="PROSITE" id="PS50071">
    <property type="entry name" value="HOMEOBOX_2"/>
    <property type="match status" value="1"/>
</dbReference>
<dbReference type="InterPro" id="IPR001356">
    <property type="entry name" value="HD"/>
</dbReference>
<accession>A0AAJ7UA21</accession>
<evidence type="ECO:0000313" key="13">
    <source>
        <dbReference type="Proteomes" id="UP001318040"/>
    </source>
</evidence>
<proteinExistence type="inferred from homology"/>
<feature type="region of interest" description="Disordered" evidence="11">
    <location>
        <begin position="211"/>
        <end position="231"/>
    </location>
</feature>
<reference evidence="14" key="1">
    <citation type="submission" date="2025-08" db="UniProtKB">
        <authorList>
            <consortium name="RefSeq"/>
        </authorList>
    </citation>
    <scope>IDENTIFICATION</scope>
    <source>
        <tissue evidence="14">Sperm</tissue>
    </source>
</reference>
<dbReference type="GO" id="GO:0045944">
    <property type="term" value="P:positive regulation of transcription by RNA polymerase II"/>
    <property type="evidence" value="ECO:0007669"/>
    <property type="project" value="TreeGrafter"/>
</dbReference>
<evidence type="ECO:0000259" key="12">
    <source>
        <dbReference type="PROSITE" id="PS50071"/>
    </source>
</evidence>
<dbReference type="InterPro" id="IPR050609">
    <property type="entry name" value="Antp_homeobox_Deformed_sf"/>
</dbReference>
<evidence type="ECO:0000256" key="2">
    <source>
        <dbReference type="ARBA" id="ARBA00022473"/>
    </source>
</evidence>
<dbReference type="InterPro" id="IPR020479">
    <property type="entry name" value="HD_metazoa"/>
</dbReference>
<comment type="subcellular location">
    <subcellularLocation>
        <location evidence="1 8 9">Nucleus</location>
    </subcellularLocation>
</comment>
<dbReference type="PANTHER" id="PTHR45771">
    <property type="entry name" value="HOMEOTIC PROTEIN DEFORMED"/>
    <property type="match status" value="1"/>
</dbReference>
<dbReference type="SMART" id="SM00389">
    <property type="entry name" value="HOX"/>
    <property type="match status" value="1"/>
</dbReference>